<comment type="caution">
    <text evidence="2">The sequence shown here is derived from an EMBL/GenBank/DDBJ whole genome shotgun (WGS) entry which is preliminary data.</text>
</comment>
<dbReference type="Pfam" id="PF11716">
    <property type="entry name" value="MDMPI_N"/>
    <property type="match status" value="1"/>
</dbReference>
<sequence length="213" mass="22543">MDTFSPDVRTLDLRDLDRRALETAGHLITRVRPEHLAAPTPCTAWNLGELLRHMVSENHGFAAAAADRSTDRSAWDRGELGTDPYRAYQTSAAAVTAAFAAGDAYDRRVEVREFGVFRGRTAMAMHFVDVLVHGWDIAASIGAPYPLDEEAAAGALAIAAGWPDVPGFRGPGAPFGARVPVRAGASATERLLGLLGRSPAWAPPSAPSSAPAC</sequence>
<keyword evidence="3" id="KW-1185">Reference proteome</keyword>
<dbReference type="EMBL" id="BAAAUT010000038">
    <property type="protein sequence ID" value="GAA3149424.1"/>
    <property type="molecule type" value="Genomic_DNA"/>
</dbReference>
<dbReference type="NCBIfam" id="TIGR03083">
    <property type="entry name" value="maleylpyruvate isomerase family mycothiol-dependent enzyme"/>
    <property type="match status" value="1"/>
</dbReference>
<dbReference type="InterPro" id="IPR017520">
    <property type="entry name" value="CHP03086"/>
</dbReference>
<dbReference type="InterPro" id="IPR034660">
    <property type="entry name" value="DinB/YfiT-like"/>
</dbReference>
<dbReference type="InterPro" id="IPR017517">
    <property type="entry name" value="Maleyloyr_isom"/>
</dbReference>
<reference evidence="3" key="1">
    <citation type="journal article" date="2019" name="Int. J. Syst. Evol. Microbiol.">
        <title>The Global Catalogue of Microorganisms (GCM) 10K type strain sequencing project: providing services to taxonomists for standard genome sequencing and annotation.</title>
        <authorList>
            <consortium name="The Broad Institute Genomics Platform"/>
            <consortium name="The Broad Institute Genome Sequencing Center for Infectious Disease"/>
            <person name="Wu L."/>
            <person name="Ma J."/>
        </authorList>
    </citation>
    <scope>NUCLEOTIDE SEQUENCE [LARGE SCALE GENOMIC DNA]</scope>
    <source>
        <strain evidence="3">JCM 9373</strain>
    </source>
</reference>
<dbReference type="Proteomes" id="UP001500320">
    <property type="component" value="Unassembled WGS sequence"/>
</dbReference>
<evidence type="ECO:0000313" key="3">
    <source>
        <dbReference type="Proteomes" id="UP001500320"/>
    </source>
</evidence>
<dbReference type="NCBIfam" id="TIGR03086">
    <property type="entry name" value="TIGR03086 family metal-binding protein"/>
    <property type="match status" value="1"/>
</dbReference>
<dbReference type="SUPFAM" id="SSF109854">
    <property type="entry name" value="DinB/YfiT-like putative metalloenzymes"/>
    <property type="match status" value="1"/>
</dbReference>
<proteinExistence type="predicted"/>
<dbReference type="Gene3D" id="1.20.120.450">
    <property type="entry name" value="dinb family like domain"/>
    <property type="match status" value="1"/>
</dbReference>
<organism evidence="2 3">
    <name type="scientific">Planomonospora alba</name>
    <dbReference type="NCBI Taxonomy" id="161354"/>
    <lineage>
        <taxon>Bacteria</taxon>
        <taxon>Bacillati</taxon>
        <taxon>Actinomycetota</taxon>
        <taxon>Actinomycetes</taxon>
        <taxon>Streptosporangiales</taxon>
        <taxon>Streptosporangiaceae</taxon>
        <taxon>Planomonospora</taxon>
    </lineage>
</organism>
<dbReference type="InterPro" id="IPR024344">
    <property type="entry name" value="MDMPI_metal-binding"/>
</dbReference>
<gene>
    <name evidence="2" type="ORF">GCM10010466_45460</name>
</gene>
<protein>
    <submittedName>
        <fullName evidence="2">TIGR03086 family metal-binding protein</fullName>
    </submittedName>
</protein>
<accession>A0ABP6NJE6</accession>
<name>A0ABP6NJE6_9ACTN</name>
<evidence type="ECO:0000259" key="1">
    <source>
        <dbReference type="Pfam" id="PF11716"/>
    </source>
</evidence>
<feature type="domain" description="Mycothiol-dependent maleylpyruvate isomerase metal-binding" evidence="1">
    <location>
        <begin position="24"/>
        <end position="138"/>
    </location>
</feature>
<evidence type="ECO:0000313" key="2">
    <source>
        <dbReference type="EMBL" id="GAA3149424.1"/>
    </source>
</evidence>
<dbReference type="RefSeq" id="WP_344862728.1">
    <property type="nucleotide sequence ID" value="NZ_BAAAUT010000038.1"/>
</dbReference>